<keyword evidence="3" id="KW-1185">Reference proteome</keyword>
<sequence length="77" mass="9439">MSKQQFSFIYETGLNSYPYSKKIKRFIEQDVYEQKIKKLKLEFEDIYQQIEEEAIKVINKMKEEIKEKNKIIDKLVE</sequence>
<evidence type="ECO:0000313" key="3">
    <source>
        <dbReference type="Proteomes" id="UP000789405"/>
    </source>
</evidence>
<accession>A0A9N9KGZ3</accession>
<dbReference type="Proteomes" id="UP000789405">
    <property type="component" value="Unassembled WGS sequence"/>
</dbReference>
<proteinExistence type="predicted"/>
<dbReference type="AlphaFoldDB" id="A0A9N9KGZ3"/>
<feature type="coiled-coil region" evidence="1">
    <location>
        <begin position="29"/>
        <end position="71"/>
    </location>
</feature>
<reference evidence="2" key="1">
    <citation type="submission" date="2021-06" db="EMBL/GenBank/DDBJ databases">
        <authorList>
            <person name="Kallberg Y."/>
            <person name="Tangrot J."/>
            <person name="Rosling A."/>
        </authorList>
    </citation>
    <scope>NUCLEOTIDE SEQUENCE</scope>
    <source>
        <strain evidence="2">MA453B</strain>
    </source>
</reference>
<evidence type="ECO:0000256" key="1">
    <source>
        <dbReference type="SAM" id="Coils"/>
    </source>
</evidence>
<gene>
    <name evidence="2" type="ORF">DERYTH_LOCUS27956</name>
</gene>
<keyword evidence="1" id="KW-0175">Coiled coil</keyword>
<evidence type="ECO:0000313" key="2">
    <source>
        <dbReference type="EMBL" id="CAG8825723.1"/>
    </source>
</evidence>
<dbReference type="EMBL" id="CAJVPY010066937">
    <property type="protein sequence ID" value="CAG8825723.1"/>
    <property type="molecule type" value="Genomic_DNA"/>
</dbReference>
<protein>
    <submittedName>
        <fullName evidence="2">27830_t:CDS:1</fullName>
    </submittedName>
</protein>
<name>A0A9N9KGZ3_9GLOM</name>
<comment type="caution">
    <text evidence="2">The sequence shown here is derived from an EMBL/GenBank/DDBJ whole genome shotgun (WGS) entry which is preliminary data.</text>
</comment>
<organism evidence="2 3">
    <name type="scientific">Dentiscutata erythropus</name>
    <dbReference type="NCBI Taxonomy" id="1348616"/>
    <lineage>
        <taxon>Eukaryota</taxon>
        <taxon>Fungi</taxon>
        <taxon>Fungi incertae sedis</taxon>
        <taxon>Mucoromycota</taxon>
        <taxon>Glomeromycotina</taxon>
        <taxon>Glomeromycetes</taxon>
        <taxon>Diversisporales</taxon>
        <taxon>Gigasporaceae</taxon>
        <taxon>Dentiscutata</taxon>
    </lineage>
</organism>
<feature type="non-terminal residue" evidence="2">
    <location>
        <position position="77"/>
    </location>
</feature>